<dbReference type="Proteomes" id="UP000786811">
    <property type="component" value="Unassembled WGS sequence"/>
</dbReference>
<keyword evidence="2" id="KW-1185">Reference proteome</keyword>
<name>A0A8J2MMT1_COTCN</name>
<sequence length="222" mass="24506">MSRTAKRPRGGNSWKASTQRGLLGTRFTIAASPDLMAFGFSSVVFPVRRSHFSLISANLQAIDVTTTQFLDRDVLNVETNVVSGDGLSEGFVMHFYGLNFSGKSSGGESNNHTWFQQTSFDTTDWYCSNTSNLRFVGGSAWWQDSVKSFNEGGTFTVTVFTFNLPSLEPSHFAGCLQHVVSVPSRDGDESNSGWVVTNLLDGSEFQHRARSRHLIDRSSVEI</sequence>
<evidence type="ECO:0000313" key="2">
    <source>
        <dbReference type="Proteomes" id="UP000786811"/>
    </source>
</evidence>
<organism evidence="1 2">
    <name type="scientific">Cotesia congregata</name>
    <name type="common">Parasitoid wasp</name>
    <name type="synonym">Apanteles congregatus</name>
    <dbReference type="NCBI Taxonomy" id="51543"/>
    <lineage>
        <taxon>Eukaryota</taxon>
        <taxon>Metazoa</taxon>
        <taxon>Ecdysozoa</taxon>
        <taxon>Arthropoda</taxon>
        <taxon>Hexapoda</taxon>
        <taxon>Insecta</taxon>
        <taxon>Pterygota</taxon>
        <taxon>Neoptera</taxon>
        <taxon>Endopterygota</taxon>
        <taxon>Hymenoptera</taxon>
        <taxon>Apocrita</taxon>
        <taxon>Ichneumonoidea</taxon>
        <taxon>Braconidae</taxon>
        <taxon>Microgastrinae</taxon>
        <taxon>Cotesia</taxon>
    </lineage>
</organism>
<evidence type="ECO:0000313" key="1">
    <source>
        <dbReference type="EMBL" id="CAG5095511.1"/>
    </source>
</evidence>
<protein>
    <submittedName>
        <fullName evidence="1">Uncharacterized protein</fullName>
    </submittedName>
</protein>
<dbReference type="AlphaFoldDB" id="A0A8J2MMT1"/>
<dbReference type="OrthoDB" id="8052573at2759"/>
<comment type="caution">
    <text evidence="1">The sequence shown here is derived from an EMBL/GenBank/DDBJ whole genome shotgun (WGS) entry which is preliminary data.</text>
</comment>
<proteinExistence type="predicted"/>
<accession>A0A8J2MMT1</accession>
<reference evidence="1" key="1">
    <citation type="submission" date="2021-04" db="EMBL/GenBank/DDBJ databases">
        <authorList>
            <person name="Chebbi M.A.C M."/>
        </authorList>
    </citation>
    <scope>NUCLEOTIDE SEQUENCE</scope>
</reference>
<dbReference type="EMBL" id="CAJNRD030001121">
    <property type="protein sequence ID" value="CAG5095511.1"/>
    <property type="molecule type" value="Genomic_DNA"/>
</dbReference>
<gene>
    <name evidence="1" type="ORF">HICCMSTLAB_LOCUS7745</name>
</gene>